<reference evidence="5" key="2">
    <citation type="journal article" date="2019" name="IMA Fungus">
        <title>Genome sequencing and comparison of five Tilletia species to identify candidate genes for the detection of regulated species infecting wheat.</title>
        <authorList>
            <person name="Nguyen H.D.T."/>
            <person name="Sultana T."/>
            <person name="Kesanakurti P."/>
            <person name="Hambleton S."/>
        </authorList>
    </citation>
    <scope>NUCLEOTIDE SEQUENCE</scope>
    <source>
        <strain evidence="5">DAOMC 238032</strain>
    </source>
</reference>
<feature type="region of interest" description="Disordered" evidence="1">
    <location>
        <begin position="171"/>
        <end position="209"/>
    </location>
</feature>
<dbReference type="Pfam" id="PF00188">
    <property type="entry name" value="CAP"/>
    <property type="match status" value="1"/>
</dbReference>
<feature type="region of interest" description="Disordered" evidence="1">
    <location>
        <begin position="222"/>
        <end position="241"/>
    </location>
</feature>
<dbReference type="SMART" id="SM00198">
    <property type="entry name" value="SCP"/>
    <property type="match status" value="1"/>
</dbReference>
<dbReference type="InterPro" id="IPR018244">
    <property type="entry name" value="Allrgn_V5/Tpx1_CS"/>
</dbReference>
<dbReference type="GO" id="GO:0005576">
    <property type="term" value="C:extracellular region"/>
    <property type="evidence" value="ECO:0007669"/>
    <property type="project" value="InterPro"/>
</dbReference>
<dbReference type="InterPro" id="IPR035940">
    <property type="entry name" value="CAP_sf"/>
</dbReference>
<feature type="compositionally biased region" description="Gly residues" evidence="1">
    <location>
        <begin position="292"/>
        <end position="312"/>
    </location>
</feature>
<gene>
    <name evidence="5" type="ORF">A4X03_0g2990</name>
    <name evidence="4" type="ORF">JKIAZH3_G5672</name>
</gene>
<dbReference type="SUPFAM" id="SSF55797">
    <property type="entry name" value="PR-1-like"/>
    <property type="match status" value="1"/>
</dbReference>
<organism evidence="5 6">
    <name type="scientific">Tilletia caries</name>
    <name type="common">wheat bunt fungus</name>
    <dbReference type="NCBI Taxonomy" id="13290"/>
    <lineage>
        <taxon>Eukaryota</taxon>
        <taxon>Fungi</taxon>
        <taxon>Dikarya</taxon>
        <taxon>Basidiomycota</taxon>
        <taxon>Ustilaginomycotina</taxon>
        <taxon>Exobasidiomycetes</taxon>
        <taxon>Tilletiales</taxon>
        <taxon>Tilletiaceae</taxon>
        <taxon>Tilletia</taxon>
    </lineage>
</organism>
<dbReference type="EMBL" id="CAJHJG010004061">
    <property type="protein sequence ID" value="CAD6937931.1"/>
    <property type="molecule type" value="Genomic_DNA"/>
</dbReference>
<reference evidence="5" key="1">
    <citation type="submission" date="2016-04" db="EMBL/GenBank/DDBJ databases">
        <authorList>
            <person name="Nguyen H.D."/>
            <person name="Kesanakurti P."/>
            <person name="Cullis J."/>
            <person name="Levesque C.A."/>
            <person name="Hambleton S."/>
        </authorList>
    </citation>
    <scope>NUCLEOTIDE SEQUENCE</scope>
    <source>
        <strain evidence="5">DAOMC 238032</strain>
    </source>
</reference>
<evidence type="ECO:0000256" key="2">
    <source>
        <dbReference type="SAM" id="SignalP"/>
    </source>
</evidence>
<evidence type="ECO:0000259" key="3">
    <source>
        <dbReference type="SMART" id="SM00198"/>
    </source>
</evidence>
<dbReference type="Gene3D" id="3.40.33.10">
    <property type="entry name" value="CAP"/>
    <property type="match status" value="1"/>
</dbReference>
<comment type="caution">
    <text evidence="5">The sequence shown here is derived from an EMBL/GenBank/DDBJ whole genome shotgun (WGS) entry which is preliminary data.</text>
</comment>
<accession>A0A177VEM4</accession>
<evidence type="ECO:0000313" key="4">
    <source>
        <dbReference type="EMBL" id="CAD6937931.1"/>
    </source>
</evidence>
<keyword evidence="7" id="KW-1185">Reference proteome</keyword>
<feature type="region of interest" description="Disordered" evidence="1">
    <location>
        <begin position="278"/>
        <end position="334"/>
    </location>
</feature>
<name>A0A177VEM4_9BASI</name>
<dbReference type="AlphaFoldDB" id="A0A177VEM4"/>
<evidence type="ECO:0000313" key="7">
    <source>
        <dbReference type="Proteomes" id="UP000836402"/>
    </source>
</evidence>
<dbReference type="Proteomes" id="UP000836402">
    <property type="component" value="Unassembled WGS sequence"/>
</dbReference>
<dbReference type="PANTHER" id="PTHR10334">
    <property type="entry name" value="CYSTEINE-RICH SECRETORY PROTEIN-RELATED"/>
    <property type="match status" value="1"/>
</dbReference>
<dbReference type="InterPro" id="IPR014044">
    <property type="entry name" value="CAP_dom"/>
</dbReference>
<proteinExistence type="predicted"/>
<feature type="chain" id="PRO_5043556797" description="SCP domain-containing protein" evidence="2">
    <location>
        <begin position="31"/>
        <end position="334"/>
    </location>
</feature>
<sequence length="334" mass="35386">MMRAFNVFPSLGLIPSFLCFVLFLSIEVLATSPASKDSGHQQQDLFARGGTSQQALSAHNSARAKHGASPLTWDSKLASYAASKASSCNFQHSGGSYGENLAAGTSMSYQSAVDMWMAESKSYHSGDGFSSSAGHFTQVVWKGSKRLGCALITTCSDSQLGFGRRRSLDDGGKTIDGSFPKGATGIILRDEQDDSSDEEIDQREAAESGKFILRKRNAKHGHAHYHRKHKHHKSHHPHKNIGTHHHAVKQHHQVKSSHRSGSTWHGFGGYYFPPWGSNDGGHGGSEPTPDVGGNGGGSGGGSGSGGGGGGSGYVMCEYDPPGNVEGEFASNVEL</sequence>
<evidence type="ECO:0000313" key="6">
    <source>
        <dbReference type="Proteomes" id="UP000077671"/>
    </source>
</evidence>
<feature type="domain" description="SCP" evidence="3">
    <location>
        <begin position="50"/>
        <end position="176"/>
    </location>
</feature>
<reference evidence="4" key="3">
    <citation type="submission" date="2020-10" db="EMBL/GenBank/DDBJ databases">
        <authorList>
            <person name="Sedaghatjoo S."/>
        </authorList>
    </citation>
    <scope>NUCLEOTIDE SEQUENCE</scope>
    <source>
        <strain evidence="4">AZH3</strain>
    </source>
</reference>
<feature type="compositionally biased region" description="Acidic residues" evidence="1">
    <location>
        <begin position="191"/>
        <end position="201"/>
    </location>
</feature>
<feature type="signal peptide" evidence="2">
    <location>
        <begin position="1"/>
        <end position="30"/>
    </location>
</feature>
<dbReference type="PRINTS" id="PR00837">
    <property type="entry name" value="V5TPXLIKE"/>
</dbReference>
<evidence type="ECO:0000313" key="5">
    <source>
        <dbReference type="EMBL" id="KAE8261762.1"/>
    </source>
</evidence>
<keyword evidence="2" id="KW-0732">Signal</keyword>
<protein>
    <recommendedName>
        <fullName evidence="3">SCP domain-containing protein</fullName>
    </recommendedName>
</protein>
<dbReference type="PROSITE" id="PS01009">
    <property type="entry name" value="CRISP_1"/>
    <property type="match status" value="1"/>
</dbReference>
<dbReference type="EMBL" id="LWDD02000322">
    <property type="protein sequence ID" value="KAE8261762.1"/>
    <property type="molecule type" value="Genomic_DNA"/>
</dbReference>
<evidence type="ECO:0000256" key="1">
    <source>
        <dbReference type="SAM" id="MobiDB-lite"/>
    </source>
</evidence>
<dbReference type="InterPro" id="IPR001283">
    <property type="entry name" value="CRISP-related"/>
</dbReference>
<dbReference type="Proteomes" id="UP000077671">
    <property type="component" value="Unassembled WGS sequence"/>
</dbReference>